<dbReference type="Gene3D" id="2.30.180.10">
    <property type="entry name" value="FAS1 domain"/>
    <property type="match status" value="1"/>
</dbReference>
<evidence type="ECO:0000259" key="1">
    <source>
        <dbReference type="PROSITE" id="PS50213"/>
    </source>
</evidence>
<dbReference type="AlphaFoldDB" id="A0A1R0H3P1"/>
<dbReference type="SMART" id="SM00554">
    <property type="entry name" value="FAS1"/>
    <property type="match status" value="1"/>
</dbReference>
<keyword evidence="3" id="KW-1185">Reference proteome</keyword>
<dbReference type="STRING" id="133383.A0A1R0H3P1"/>
<dbReference type="EMBL" id="LSSL01000743">
    <property type="protein sequence ID" value="OLY83799.1"/>
    <property type="molecule type" value="Genomic_DNA"/>
</dbReference>
<evidence type="ECO:0000313" key="3">
    <source>
        <dbReference type="Proteomes" id="UP000187455"/>
    </source>
</evidence>
<feature type="domain" description="FAS1" evidence="1">
    <location>
        <begin position="1"/>
        <end position="126"/>
    </location>
</feature>
<name>A0A1R0H3P1_9FUNG</name>
<dbReference type="SUPFAM" id="SSF82153">
    <property type="entry name" value="FAS1 domain"/>
    <property type="match status" value="1"/>
</dbReference>
<dbReference type="InterPro" id="IPR036378">
    <property type="entry name" value="FAS1_dom_sf"/>
</dbReference>
<proteinExistence type="predicted"/>
<dbReference type="InterPro" id="IPR000782">
    <property type="entry name" value="FAS1_domain"/>
</dbReference>
<dbReference type="Proteomes" id="UP000187455">
    <property type="component" value="Unassembled WGS sequence"/>
</dbReference>
<reference evidence="2 3" key="1">
    <citation type="journal article" date="2016" name="Mol. Biol. Evol.">
        <title>Genome-Wide Survey of Gut Fungi (Harpellales) Reveals the First Horizontally Transferred Ubiquitin Gene from a Mosquito Host.</title>
        <authorList>
            <person name="Wang Y."/>
            <person name="White M.M."/>
            <person name="Kvist S."/>
            <person name="Moncalvo J.M."/>
        </authorList>
    </citation>
    <scope>NUCLEOTIDE SEQUENCE [LARGE SCALE GENOMIC DNA]</scope>
    <source>
        <strain evidence="2 3">ALG-7-W6</strain>
    </source>
</reference>
<sequence>MFEAESIDPDIGPYTLFAPTDQAIRKSGLEKLPENEIFSIITYHVLGKKVLSKDITNDIKFYPTLQQETKYFNLPGGKPQVLGLVRSGSKVNFKDGAFDPAEGPVTVAQADFQAAKSVLHIVDKILQIPRKSTHNLGGQSKICDFGERA</sequence>
<dbReference type="PROSITE" id="PS50213">
    <property type="entry name" value="FAS1"/>
    <property type="match status" value="1"/>
</dbReference>
<evidence type="ECO:0000313" key="2">
    <source>
        <dbReference type="EMBL" id="OLY83799.1"/>
    </source>
</evidence>
<protein>
    <recommendedName>
        <fullName evidence="1">FAS1 domain-containing protein</fullName>
    </recommendedName>
</protein>
<organism evidence="2 3">
    <name type="scientific">Smittium mucronatum</name>
    <dbReference type="NCBI Taxonomy" id="133383"/>
    <lineage>
        <taxon>Eukaryota</taxon>
        <taxon>Fungi</taxon>
        <taxon>Fungi incertae sedis</taxon>
        <taxon>Zoopagomycota</taxon>
        <taxon>Kickxellomycotina</taxon>
        <taxon>Harpellomycetes</taxon>
        <taxon>Harpellales</taxon>
        <taxon>Legeriomycetaceae</taxon>
        <taxon>Smittium</taxon>
    </lineage>
</organism>
<accession>A0A1R0H3P1</accession>
<dbReference type="OrthoDB" id="286301at2759"/>
<gene>
    <name evidence="2" type="ORF">AYI68_g2046</name>
</gene>
<comment type="caution">
    <text evidence="2">The sequence shown here is derived from an EMBL/GenBank/DDBJ whole genome shotgun (WGS) entry which is preliminary data.</text>
</comment>
<dbReference type="Pfam" id="PF02469">
    <property type="entry name" value="Fasciclin"/>
    <property type="match status" value="1"/>
</dbReference>